<keyword evidence="10" id="KW-1015">Disulfide bond</keyword>
<keyword evidence="11" id="KW-0325">Glycoprotein</keyword>
<evidence type="ECO:0000256" key="15">
    <source>
        <dbReference type="RuleBase" id="RU363034"/>
    </source>
</evidence>
<keyword evidence="16" id="KW-1133">Transmembrane helix</keyword>
<dbReference type="STRING" id="62062.ENSHHUP00000028299"/>
<evidence type="ECO:0000256" key="8">
    <source>
        <dbReference type="ARBA" id="ARBA00022825"/>
    </source>
</evidence>
<dbReference type="InterPro" id="IPR036772">
    <property type="entry name" value="SRCR-like_dom_sf"/>
</dbReference>
<dbReference type="EC" id="3.4.21.10" evidence="3"/>
<feature type="domain" description="SRCR" evidence="18">
    <location>
        <begin position="123"/>
        <end position="221"/>
    </location>
</feature>
<dbReference type="InterPro" id="IPR001254">
    <property type="entry name" value="Trypsin_dom"/>
</dbReference>
<dbReference type="Pfam" id="PF00089">
    <property type="entry name" value="Trypsin"/>
    <property type="match status" value="2"/>
</dbReference>
<comment type="subunit">
    <text evidence="13">Heavy chain (catalytic) and a light chain linked by two disulfide bonds. Forms a heterodimer with SERPINA5.</text>
</comment>
<evidence type="ECO:0000256" key="5">
    <source>
        <dbReference type="ARBA" id="ARBA00022670"/>
    </source>
</evidence>
<reference evidence="19" key="2">
    <citation type="submission" date="2025-08" db="UniProtKB">
        <authorList>
            <consortium name="Ensembl"/>
        </authorList>
    </citation>
    <scope>IDENTIFICATION</scope>
</reference>
<dbReference type="InterPro" id="IPR001190">
    <property type="entry name" value="SRCR"/>
</dbReference>
<dbReference type="PROSITE" id="PS00134">
    <property type="entry name" value="TRYPSIN_HIS"/>
    <property type="match status" value="1"/>
</dbReference>
<comment type="catalytic activity">
    <reaction evidence="1">
        <text>Preferential cleavage: Arg-|-Xaa, Lys-|-Xaa.</text>
        <dbReference type="EC" id="3.4.21.10"/>
    </reaction>
</comment>
<keyword evidence="16" id="KW-0472">Membrane</keyword>
<proteinExistence type="inferred from homology"/>
<dbReference type="Gene3D" id="2.40.10.10">
    <property type="entry name" value="Trypsin-like serine proteases"/>
    <property type="match status" value="3"/>
</dbReference>
<dbReference type="Pfam" id="PF15494">
    <property type="entry name" value="SRCR_2"/>
    <property type="match status" value="1"/>
</dbReference>
<dbReference type="CDD" id="cd00190">
    <property type="entry name" value="Tryp_SPc"/>
    <property type="match status" value="1"/>
</dbReference>
<dbReference type="PRINTS" id="PR00722">
    <property type="entry name" value="CHYMOTRYPSIN"/>
</dbReference>
<keyword evidence="9" id="KW-0865">Zymogen</keyword>
<dbReference type="Gene3D" id="3.10.250.10">
    <property type="entry name" value="SRCR-like domain"/>
    <property type="match status" value="1"/>
</dbReference>
<keyword evidence="8 15" id="KW-0720">Serine protease</keyword>
<evidence type="ECO:0000256" key="7">
    <source>
        <dbReference type="ARBA" id="ARBA00022801"/>
    </source>
</evidence>
<dbReference type="PROSITE" id="PS50240">
    <property type="entry name" value="TRYPSIN_DOM"/>
    <property type="match status" value="1"/>
</dbReference>
<dbReference type="InterPro" id="IPR036055">
    <property type="entry name" value="LDL_receptor-like_sf"/>
</dbReference>
<dbReference type="GO" id="GO:0006508">
    <property type="term" value="P:proteolysis"/>
    <property type="evidence" value="ECO:0007669"/>
    <property type="project" value="UniProtKB-KW"/>
</dbReference>
<evidence type="ECO:0000256" key="11">
    <source>
        <dbReference type="ARBA" id="ARBA00023180"/>
    </source>
</evidence>
<dbReference type="Proteomes" id="UP000314982">
    <property type="component" value="Unassembled WGS sequence"/>
</dbReference>
<accession>A0A4W5LRG0</accession>
<dbReference type="InterPro" id="IPR001314">
    <property type="entry name" value="Peptidase_S1A"/>
</dbReference>
<evidence type="ECO:0000256" key="4">
    <source>
        <dbReference type="ARBA" id="ARBA00017161"/>
    </source>
</evidence>
<dbReference type="SUPFAM" id="SSF50494">
    <property type="entry name" value="Trypsin-like serine proteases"/>
    <property type="match status" value="1"/>
</dbReference>
<keyword evidence="7 15" id="KW-0378">Hydrolase</keyword>
<evidence type="ECO:0000256" key="12">
    <source>
        <dbReference type="ARBA" id="ARBA00024195"/>
    </source>
</evidence>
<evidence type="ECO:0000259" key="18">
    <source>
        <dbReference type="PROSITE" id="PS50287"/>
    </source>
</evidence>
<dbReference type="PANTHER" id="PTHR24252">
    <property type="entry name" value="ACROSIN-RELATED"/>
    <property type="match status" value="1"/>
</dbReference>
<evidence type="ECO:0000259" key="17">
    <source>
        <dbReference type="PROSITE" id="PS50240"/>
    </source>
</evidence>
<dbReference type="AlphaFoldDB" id="A0A4W5LRG0"/>
<reference evidence="20" key="1">
    <citation type="submission" date="2018-06" db="EMBL/GenBank/DDBJ databases">
        <title>Genome assembly of Danube salmon.</title>
        <authorList>
            <person name="Macqueen D.J."/>
            <person name="Gundappa M.K."/>
        </authorList>
    </citation>
    <scope>NUCLEOTIDE SEQUENCE [LARGE SCALE GENOMIC DNA]</scope>
</reference>
<dbReference type="PROSITE" id="PS00135">
    <property type="entry name" value="TRYPSIN_SER"/>
    <property type="match status" value="1"/>
</dbReference>
<dbReference type="InterPro" id="IPR033116">
    <property type="entry name" value="TRYPSIN_SER"/>
</dbReference>
<feature type="transmembrane region" description="Helical" evidence="16">
    <location>
        <begin position="17"/>
        <end position="39"/>
    </location>
</feature>
<dbReference type="GeneTree" id="ENSGT00940000155418"/>
<dbReference type="Ensembl" id="ENSHHUT00000029440.1">
    <property type="protein sequence ID" value="ENSHHUP00000028299.1"/>
    <property type="gene ID" value="ENSHHUG00000018008.1"/>
</dbReference>
<evidence type="ECO:0000256" key="14">
    <source>
        <dbReference type="PROSITE-ProRule" id="PRU00196"/>
    </source>
</evidence>
<evidence type="ECO:0000256" key="1">
    <source>
        <dbReference type="ARBA" id="ARBA00001656"/>
    </source>
</evidence>
<dbReference type="GO" id="GO:0004252">
    <property type="term" value="F:serine-type endopeptidase activity"/>
    <property type="evidence" value="ECO:0007669"/>
    <property type="project" value="UniProtKB-EC"/>
</dbReference>
<name>A0A4W5LRG0_9TELE</name>
<dbReference type="CDD" id="cd00112">
    <property type="entry name" value="LDLa"/>
    <property type="match status" value="1"/>
</dbReference>
<dbReference type="PROSITE" id="PS50287">
    <property type="entry name" value="SRCR_2"/>
    <property type="match status" value="1"/>
</dbReference>
<evidence type="ECO:0000256" key="10">
    <source>
        <dbReference type="ARBA" id="ARBA00023157"/>
    </source>
</evidence>
<keyword evidence="16" id="KW-0812">Transmembrane</keyword>
<dbReference type="InterPro" id="IPR009003">
    <property type="entry name" value="Peptidase_S1_PA"/>
</dbReference>
<dbReference type="SUPFAM" id="SSF57424">
    <property type="entry name" value="LDL receptor-like module"/>
    <property type="match status" value="1"/>
</dbReference>
<dbReference type="InterPro" id="IPR043504">
    <property type="entry name" value="Peptidase_S1_PA_chymotrypsin"/>
</dbReference>
<keyword evidence="5 15" id="KW-0645">Protease</keyword>
<dbReference type="PANTHER" id="PTHR24252:SF17">
    <property type="entry name" value="SUPPRESSOR OF TUMORIGENICITY 14 PROTEIN HOMOLOG-RELATED"/>
    <property type="match status" value="1"/>
</dbReference>
<protein>
    <recommendedName>
        <fullName evidence="4">Acrosin</fullName>
        <ecNumber evidence="3">3.4.21.10</ecNumber>
    </recommendedName>
</protein>
<comment type="function">
    <text evidence="2">Acrosin is the major protease of mammalian spermatozoa. It is a serine protease of trypsin-like cleavage specificity, it is synthesized in a zymogen form, proacrosin and stored in the acrosome.</text>
</comment>
<organism evidence="19 20">
    <name type="scientific">Hucho hucho</name>
    <name type="common">huchen</name>
    <dbReference type="NCBI Taxonomy" id="62062"/>
    <lineage>
        <taxon>Eukaryota</taxon>
        <taxon>Metazoa</taxon>
        <taxon>Chordata</taxon>
        <taxon>Craniata</taxon>
        <taxon>Vertebrata</taxon>
        <taxon>Euteleostomi</taxon>
        <taxon>Actinopterygii</taxon>
        <taxon>Neopterygii</taxon>
        <taxon>Teleostei</taxon>
        <taxon>Protacanthopterygii</taxon>
        <taxon>Salmoniformes</taxon>
        <taxon>Salmonidae</taxon>
        <taxon>Salmoninae</taxon>
        <taxon>Hucho</taxon>
    </lineage>
</organism>
<evidence type="ECO:0000256" key="3">
    <source>
        <dbReference type="ARBA" id="ARBA00012050"/>
    </source>
</evidence>
<dbReference type="InterPro" id="IPR018114">
    <property type="entry name" value="TRYPSIN_HIS"/>
</dbReference>
<comment type="caution">
    <text evidence="14">Lacks conserved residue(s) required for the propagation of feature annotation.</text>
</comment>
<evidence type="ECO:0000256" key="6">
    <source>
        <dbReference type="ARBA" id="ARBA00022729"/>
    </source>
</evidence>
<dbReference type="Gene3D" id="4.10.400.10">
    <property type="entry name" value="Low-density Lipoprotein Receptor"/>
    <property type="match status" value="1"/>
</dbReference>
<evidence type="ECO:0000256" key="13">
    <source>
        <dbReference type="ARBA" id="ARBA00025832"/>
    </source>
</evidence>
<evidence type="ECO:0000313" key="19">
    <source>
        <dbReference type="Ensembl" id="ENSHHUP00000028299.1"/>
    </source>
</evidence>
<dbReference type="InterPro" id="IPR002172">
    <property type="entry name" value="LDrepeatLR_classA_rpt"/>
</dbReference>
<comment type="similarity">
    <text evidence="12">Belongs to the peptidase S1 family. CLIP subfamily.</text>
</comment>
<reference evidence="19" key="3">
    <citation type="submission" date="2025-09" db="UniProtKB">
        <authorList>
            <consortium name="Ensembl"/>
        </authorList>
    </citation>
    <scope>IDENTIFICATION</scope>
</reference>
<dbReference type="SMART" id="SM00202">
    <property type="entry name" value="SR"/>
    <property type="match status" value="1"/>
</dbReference>
<keyword evidence="6" id="KW-0732">Signal</keyword>
<evidence type="ECO:0000313" key="20">
    <source>
        <dbReference type="Proteomes" id="UP000314982"/>
    </source>
</evidence>
<dbReference type="SMART" id="SM00020">
    <property type="entry name" value="Tryp_SPc"/>
    <property type="match status" value="1"/>
</dbReference>
<evidence type="ECO:0000256" key="16">
    <source>
        <dbReference type="SAM" id="Phobius"/>
    </source>
</evidence>
<dbReference type="GO" id="GO:0016020">
    <property type="term" value="C:membrane"/>
    <property type="evidence" value="ECO:0007669"/>
    <property type="project" value="InterPro"/>
</dbReference>
<keyword evidence="20" id="KW-1185">Reference proteome</keyword>
<feature type="domain" description="Peptidase S1" evidence="17">
    <location>
        <begin position="230"/>
        <end position="507"/>
    </location>
</feature>
<dbReference type="FunFam" id="2.40.10.10:FF:000060">
    <property type="entry name" value="Acrosin"/>
    <property type="match status" value="1"/>
</dbReference>
<evidence type="ECO:0000256" key="9">
    <source>
        <dbReference type="ARBA" id="ARBA00023145"/>
    </source>
</evidence>
<dbReference type="SUPFAM" id="SSF56487">
    <property type="entry name" value="SRCR-like"/>
    <property type="match status" value="1"/>
</dbReference>
<sequence>MTALNSQKEKSSSRKRVLITVLMVLVFLGILATAGYFIAELINSKYFFCSRSVKFIPLDKACDGMADCSGGEDELTCVASMTVNTTFPGKRAHTHTHTHTHTQVWTGTHTHHFFSLSPSLCAVRLVSEQSVLQIYSAGTGWRSVCSEDWTQQHTEKACQQLGYTYKPNSISISVRNLSSSLKTGPFSGVRVTAETTPIYQTVIDRQVCNSESVISLTCSDCGERVRSDRVVGGVDASIEDWPWQVSLQQNGQHTCGGSLVSSRWVVTAAHCFSGSKKELSRWQVLSGRTYMGTLGGSYVDRIILNGDYNAASNDYDLAMMRLSKPITVGNSRRPVCLPPKNLGLKAGDSMTVTGWGYLHEKGEHTTNKTTPSLSLTLFISIQQAHILKSFSHNVNSQFPLFSVTFSLPSGKVSPVLQKAIIPLIDSDQCSSPTVYGDSITPRMLCAGYLEGKVDACQGDSGGPLVYLSEQWQLVGVVSWGIGCARESQPGVYCNVDDMLNWIHTVMEKNP</sequence>
<dbReference type="FunFam" id="2.40.10.10:FF:000002">
    <property type="entry name" value="Transmembrane protease serine"/>
    <property type="match status" value="1"/>
</dbReference>
<evidence type="ECO:0000256" key="2">
    <source>
        <dbReference type="ARBA" id="ARBA00003042"/>
    </source>
</evidence>